<dbReference type="InterPro" id="IPR010209">
    <property type="entry name" value="Ion_transpt_RnfG/RsxG"/>
</dbReference>
<dbReference type="PROSITE" id="PS51257">
    <property type="entry name" value="PROKAR_LIPOPROTEIN"/>
    <property type="match status" value="1"/>
</dbReference>
<evidence type="ECO:0000259" key="7">
    <source>
        <dbReference type="SMART" id="SM00900"/>
    </source>
</evidence>
<evidence type="ECO:0000313" key="9">
    <source>
        <dbReference type="Proteomes" id="UP001224418"/>
    </source>
</evidence>
<dbReference type="PANTHER" id="PTHR36118:SF1">
    <property type="entry name" value="ION-TRANSLOCATING OXIDOREDUCTASE COMPLEX SUBUNIT G"/>
    <property type="match status" value="1"/>
</dbReference>
<dbReference type="Proteomes" id="UP001224418">
    <property type="component" value="Unassembled WGS sequence"/>
</dbReference>
<comment type="caution">
    <text evidence="8">The sequence shown here is derived from an EMBL/GenBank/DDBJ whole genome shotgun (WGS) entry which is preliminary data.</text>
</comment>
<feature type="domain" description="FMN-binding" evidence="7">
    <location>
        <begin position="92"/>
        <end position="182"/>
    </location>
</feature>
<keyword evidence="2 6" id="KW-0597">Phosphoprotein</keyword>
<evidence type="ECO:0000256" key="3">
    <source>
        <dbReference type="ARBA" id="ARBA00022630"/>
    </source>
</evidence>
<reference evidence="8 9" key="1">
    <citation type="submission" date="2023-07" db="EMBL/GenBank/DDBJ databases">
        <title>Genomic Encyclopedia of Type Strains, Phase IV (KMG-IV): sequencing the most valuable type-strain genomes for metagenomic binning, comparative biology and taxonomic classification.</title>
        <authorList>
            <person name="Goeker M."/>
        </authorList>
    </citation>
    <scope>NUCLEOTIDE SEQUENCE [LARGE SCALE GENOMIC DNA]</scope>
    <source>
        <strain evidence="8 9">DSM 1400</strain>
    </source>
</reference>
<feature type="modified residue" description="FMN phosphoryl threonine" evidence="6">
    <location>
        <position position="165"/>
    </location>
</feature>
<accession>A0ABU0JN57</accession>
<name>A0ABU0JN57_HATLI</name>
<sequence>MEKQENIFKLGIILLIITACAGLILGVVHEVTADPIKKQEKLNNENAMKEILSKADSFKVKEMKLSQNVLEVNEAAKGSNVIGYAIKMQTKGYGGQIQLMVGISNDGKLSGIKIITQTETPGLGANSTKPSFYGQYKDKPIKEDLAVVKASPSKDNEIQAMSGATITSKAVTSGVNEAIKFYKENLEGGNK</sequence>
<dbReference type="PANTHER" id="PTHR36118">
    <property type="entry name" value="ION-TRANSLOCATING OXIDOREDUCTASE COMPLEX SUBUNIT G"/>
    <property type="match status" value="1"/>
</dbReference>
<dbReference type="NCBIfam" id="TIGR01947">
    <property type="entry name" value="rnfG"/>
    <property type="match status" value="1"/>
</dbReference>
<organism evidence="8 9">
    <name type="scientific">Hathewaya limosa</name>
    <name type="common">Clostridium limosum</name>
    <dbReference type="NCBI Taxonomy" id="1536"/>
    <lineage>
        <taxon>Bacteria</taxon>
        <taxon>Bacillati</taxon>
        <taxon>Bacillota</taxon>
        <taxon>Clostridia</taxon>
        <taxon>Eubacteriales</taxon>
        <taxon>Clostridiaceae</taxon>
        <taxon>Hathewaya</taxon>
    </lineage>
</organism>
<comment type="similarity">
    <text evidence="6">Belongs to the RnfG family.</text>
</comment>
<dbReference type="InterPro" id="IPR007329">
    <property type="entry name" value="FMN-bd"/>
</dbReference>
<keyword evidence="6" id="KW-1278">Translocase</keyword>
<keyword evidence="4 6" id="KW-0288">FMN</keyword>
<evidence type="ECO:0000256" key="5">
    <source>
        <dbReference type="ARBA" id="ARBA00022982"/>
    </source>
</evidence>
<evidence type="ECO:0000256" key="2">
    <source>
        <dbReference type="ARBA" id="ARBA00022553"/>
    </source>
</evidence>
<dbReference type="SMART" id="SM00900">
    <property type="entry name" value="FMN_bind"/>
    <property type="match status" value="1"/>
</dbReference>
<comment type="subunit">
    <text evidence="6">The complex is composed of six subunits: RnfA, RnfB, RnfC, RnfD, RnfE and RnfG.</text>
</comment>
<comment type="subcellular location">
    <subcellularLocation>
        <location evidence="6">Cell membrane</location>
        <topology evidence="6">Single-pass membrane protein</topology>
    </subcellularLocation>
</comment>
<protein>
    <recommendedName>
        <fullName evidence="6">Ion-translocating oxidoreductase complex subunit G</fullName>
        <ecNumber evidence="6">7.-.-.-</ecNumber>
    </recommendedName>
    <alternativeName>
        <fullName evidence="6">Rnf electron transport complex subunit G</fullName>
    </alternativeName>
</protein>
<keyword evidence="6" id="KW-1133">Transmembrane helix</keyword>
<dbReference type="Pfam" id="PF04205">
    <property type="entry name" value="FMN_bind"/>
    <property type="match status" value="1"/>
</dbReference>
<dbReference type="RefSeq" id="WP_307354787.1">
    <property type="nucleotide sequence ID" value="NZ_BAAACJ010000024.1"/>
</dbReference>
<evidence type="ECO:0000256" key="1">
    <source>
        <dbReference type="ARBA" id="ARBA00022448"/>
    </source>
</evidence>
<evidence type="ECO:0000256" key="6">
    <source>
        <dbReference type="HAMAP-Rule" id="MF_00479"/>
    </source>
</evidence>
<keyword evidence="1 6" id="KW-0813">Transport</keyword>
<keyword evidence="6" id="KW-0472">Membrane</keyword>
<comment type="cofactor">
    <cofactor evidence="6">
        <name>FMN</name>
        <dbReference type="ChEBI" id="CHEBI:58210"/>
    </cofactor>
</comment>
<keyword evidence="6" id="KW-1003">Cell membrane</keyword>
<keyword evidence="9" id="KW-1185">Reference proteome</keyword>
<comment type="function">
    <text evidence="6">Part of a membrane-bound complex that couples electron transfer with translocation of ions across the membrane.</text>
</comment>
<dbReference type="PIRSF" id="PIRSF006091">
    <property type="entry name" value="E_trnsport_RnfG"/>
    <property type="match status" value="1"/>
</dbReference>
<proteinExistence type="inferred from homology"/>
<dbReference type="EMBL" id="JAUSWN010000001">
    <property type="protein sequence ID" value="MDQ0478521.1"/>
    <property type="molecule type" value="Genomic_DNA"/>
</dbReference>
<dbReference type="HAMAP" id="MF_00479">
    <property type="entry name" value="RsxG_RnfG"/>
    <property type="match status" value="1"/>
</dbReference>
<gene>
    <name evidence="6" type="primary">rnfG</name>
    <name evidence="8" type="ORF">QOZ93_000222</name>
</gene>
<keyword evidence="6" id="KW-0812">Transmembrane</keyword>
<keyword evidence="3 6" id="KW-0285">Flavoprotein</keyword>
<evidence type="ECO:0000313" key="8">
    <source>
        <dbReference type="EMBL" id="MDQ0478521.1"/>
    </source>
</evidence>
<keyword evidence="5 6" id="KW-0249">Electron transport</keyword>
<evidence type="ECO:0000256" key="4">
    <source>
        <dbReference type="ARBA" id="ARBA00022643"/>
    </source>
</evidence>
<dbReference type="EC" id="7.-.-.-" evidence="6"/>